<accession>A0AAV0NFH8</accession>
<proteinExistence type="predicted"/>
<feature type="transmembrane region" description="Helical" evidence="1">
    <location>
        <begin position="95"/>
        <end position="115"/>
    </location>
</feature>
<protein>
    <submittedName>
        <fullName evidence="2">Uncharacterized protein</fullName>
    </submittedName>
</protein>
<evidence type="ECO:0000313" key="2">
    <source>
        <dbReference type="EMBL" id="CAI0457163.1"/>
    </source>
</evidence>
<sequence>MEKLQSFHQSSPPPLLFQAFGFGILQRLISPGKAQDLKFFIDKESQPIQPSTEVNEKEGFLVLLLGFGHIDYSSPISPIGKEAHRLLVCLPEDTARGIVVLIAGMGLQQVILRLYLPFQNLRNEPNIVLHMGILLFLFNCSYILKHV</sequence>
<organism evidence="2 3">
    <name type="scientific">Linum tenue</name>
    <dbReference type="NCBI Taxonomy" id="586396"/>
    <lineage>
        <taxon>Eukaryota</taxon>
        <taxon>Viridiplantae</taxon>
        <taxon>Streptophyta</taxon>
        <taxon>Embryophyta</taxon>
        <taxon>Tracheophyta</taxon>
        <taxon>Spermatophyta</taxon>
        <taxon>Magnoliopsida</taxon>
        <taxon>eudicotyledons</taxon>
        <taxon>Gunneridae</taxon>
        <taxon>Pentapetalae</taxon>
        <taxon>rosids</taxon>
        <taxon>fabids</taxon>
        <taxon>Malpighiales</taxon>
        <taxon>Linaceae</taxon>
        <taxon>Linum</taxon>
    </lineage>
</organism>
<comment type="caution">
    <text evidence="2">The sequence shown here is derived from an EMBL/GenBank/DDBJ whole genome shotgun (WGS) entry which is preliminary data.</text>
</comment>
<reference evidence="2" key="1">
    <citation type="submission" date="2022-08" db="EMBL/GenBank/DDBJ databases">
        <authorList>
            <person name="Gutierrez-Valencia J."/>
        </authorList>
    </citation>
    <scope>NUCLEOTIDE SEQUENCE</scope>
</reference>
<evidence type="ECO:0000313" key="3">
    <source>
        <dbReference type="Proteomes" id="UP001154282"/>
    </source>
</evidence>
<keyword evidence="1" id="KW-0812">Transmembrane</keyword>
<dbReference type="EMBL" id="CAMGYJ010000008">
    <property type="protein sequence ID" value="CAI0457163.1"/>
    <property type="molecule type" value="Genomic_DNA"/>
</dbReference>
<keyword evidence="3" id="KW-1185">Reference proteome</keyword>
<dbReference type="AlphaFoldDB" id="A0AAV0NFH8"/>
<feature type="transmembrane region" description="Helical" evidence="1">
    <location>
        <begin position="127"/>
        <end position="144"/>
    </location>
</feature>
<name>A0AAV0NFH8_9ROSI</name>
<evidence type="ECO:0000256" key="1">
    <source>
        <dbReference type="SAM" id="Phobius"/>
    </source>
</evidence>
<dbReference type="Proteomes" id="UP001154282">
    <property type="component" value="Unassembled WGS sequence"/>
</dbReference>
<keyword evidence="1" id="KW-0472">Membrane</keyword>
<keyword evidence="1" id="KW-1133">Transmembrane helix</keyword>
<gene>
    <name evidence="2" type="ORF">LITE_LOCUS33017</name>
</gene>